<evidence type="ECO:0000256" key="2">
    <source>
        <dbReference type="ARBA" id="ARBA00038471"/>
    </source>
</evidence>
<reference evidence="6 7" key="1">
    <citation type="submission" date="2019-06" db="EMBL/GenBank/DDBJ databases">
        <title>A chromosomal-level reference genome of Carpinus fangiana (Coryloideae, Betulaceae).</title>
        <authorList>
            <person name="Yang X."/>
            <person name="Wang Z."/>
            <person name="Zhang L."/>
            <person name="Hao G."/>
            <person name="Liu J."/>
            <person name="Yang Y."/>
        </authorList>
    </citation>
    <scope>NUCLEOTIDE SEQUENCE [LARGE SCALE GENOMIC DNA]</scope>
    <source>
        <strain evidence="6">Cfa_2016G</strain>
        <tissue evidence="6">Leaf</tissue>
    </source>
</reference>
<dbReference type="Gene3D" id="1.20.140.40">
    <property type="entry name" value="Invertase/pectin methylesterase inhibitor family protein"/>
    <property type="match status" value="1"/>
</dbReference>
<dbReference type="EMBL" id="CM017326">
    <property type="protein sequence ID" value="KAE8076690.1"/>
    <property type="molecule type" value="Genomic_DNA"/>
</dbReference>
<dbReference type="OrthoDB" id="770764at2759"/>
<feature type="compositionally biased region" description="Polar residues" evidence="3">
    <location>
        <begin position="70"/>
        <end position="83"/>
    </location>
</feature>
<evidence type="ECO:0000313" key="7">
    <source>
        <dbReference type="Proteomes" id="UP000327013"/>
    </source>
</evidence>
<dbReference type="NCBIfam" id="TIGR01614">
    <property type="entry name" value="PME_inhib"/>
    <property type="match status" value="1"/>
</dbReference>
<evidence type="ECO:0000313" key="6">
    <source>
        <dbReference type="EMBL" id="KAE8076690.1"/>
    </source>
</evidence>
<dbReference type="InterPro" id="IPR035513">
    <property type="entry name" value="Invertase/methylesterase_inhib"/>
</dbReference>
<protein>
    <recommendedName>
        <fullName evidence="5">Pectinesterase inhibitor domain-containing protein</fullName>
    </recommendedName>
</protein>
<dbReference type="GO" id="GO:0004857">
    <property type="term" value="F:enzyme inhibitor activity"/>
    <property type="evidence" value="ECO:0007669"/>
    <property type="project" value="InterPro"/>
</dbReference>
<evidence type="ECO:0000256" key="4">
    <source>
        <dbReference type="SAM" id="SignalP"/>
    </source>
</evidence>
<dbReference type="CDD" id="cd15800">
    <property type="entry name" value="PMEI-like_2"/>
    <property type="match status" value="1"/>
</dbReference>
<dbReference type="InterPro" id="IPR006501">
    <property type="entry name" value="Pectinesterase_inhib_dom"/>
</dbReference>
<evidence type="ECO:0000256" key="1">
    <source>
        <dbReference type="ARBA" id="ARBA00022729"/>
    </source>
</evidence>
<evidence type="ECO:0000256" key="3">
    <source>
        <dbReference type="SAM" id="MobiDB-lite"/>
    </source>
</evidence>
<evidence type="ECO:0000259" key="5">
    <source>
        <dbReference type="SMART" id="SM00856"/>
    </source>
</evidence>
<feature type="region of interest" description="Disordered" evidence="3">
    <location>
        <begin position="32"/>
        <end position="83"/>
    </location>
</feature>
<name>A0A5N6RFT6_9ROSI</name>
<sequence>MGGAKNRQMPLIISFFSLIFFNSAQALCVPRNSSNHHASPPSHSPPKADPPTSHISAPSPSAYPPSFSPQGQPSTAPWGSPSISPSLRTNPAIKKICDATDYPALCLSSIAPFPVGKTDPLSLLELGVRASIQHTTKALAKATHLAAGPNSSESILDCKEIYDEALDNFQNAMDAIHPRDIGTVNTMLSAALTDFDTCEDGFDGESPFSSYDDKGTKLASICLAIASLVK</sequence>
<keyword evidence="7" id="KW-1185">Reference proteome</keyword>
<keyword evidence="1 4" id="KW-0732">Signal</keyword>
<proteinExistence type="inferred from homology"/>
<dbReference type="Proteomes" id="UP000327013">
    <property type="component" value="Chromosome 6"/>
</dbReference>
<feature type="signal peptide" evidence="4">
    <location>
        <begin position="1"/>
        <end position="26"/>
    </location>
</feature>
<dbReference type="PANTHER" id="PTHR31080">
    <property type="entry name" value="PECTINESTERASE INHIBITOR-LIKE"/>
    <property type="match status" value="1"/>
</dbReference>
<comment type="similarity">
    <text evidence="2">Belongs to the PMEI family.</text>
</comment>
<dbReference type="PANTHER" id="PTHR31080:SF68">
    <property type="entry name" value="PLANT INVERTASE_PECTIN METHYLESTERASE INHIBITOR SUPERFAMILY PROTEIN"/>
    <property type="match status" value="1"/>
</dbReference>
<dbReference type="InterPro" id="IPR051955">
    <property type="entry name" value="PME_Inhibitor"/>
</dbReference>
<feature type="domain" description="Pectinesterase inhibitor" evidence="5">
    <location>
        <begin position="88"/>
        <end position="225"/>
    </location>
</feature>
<dbReference type="SMART" id="SM00856">
    <property type="entry name" value="PMEI"/>
    <property type="match status" value="1"/>
</dbReference>
<feature type="chain" id="PRO_5024368034" description="Pectinesterase inhibitor domain-containing protein" evidence="4">
    <location>
        <begin position="27"/>
        <end position="230"/>
    </location>
</feature>
<dbReference type="Pfam" id="PF04043">
    <property type="entry name" value="PMEI"/>
    <property type="match status" value="1"/>
</dbReference>
<dbReference type="AlphaFoldDB" id="A0A5N6RFT6"/>
<feature type="compositionally biased region" description="Low complexity" evidence="3">
    <location>
        <begin position="32"/>
        <end position="41"/>
    </location>
</feature>
<gene>
    <name evidence="6" type="ORF">FH972_015324</name>
</gene>
<accession>A0A5N6RFT6</accession>
<organism evidence="6 7">
    <name type="scientific">Carpinus fangiana</name>
    <dbReference type="NCBI Taxonomy" id="176857"/>
    <lineage>
        <taxon>Eukaryota</taxon>
        <taxon>Viridiplantae</taxon>
        <taxon>Streptophyta</taxon>
        <taxon>Embryophyta</taxon>
        <taxon>Tracheophyta</taxon>
        <taxon>Spermatophyta</taxon>
        <taxon>Magnoliopsida</taxon>
        <taxon>eudicotyledons</taxon>
        <taxon>Gunneridae</taxon>
        <taxon>Pentapetalae</taxon>
        <taxon>rosids</taxon>
        <taxon>fabids</taxon>
        <taxon>Fagales</taxon>
        <taxon>Betulaceae</taxon>
        <taxon>Carpinus</taxon>
    </lineage>
</organism>
<dbReference type="SUPFAM" id="SSF101148">
    <property type="entry name" value="Plant invertase/pectin methylesterase inhibitor"/>
    <property type="match status" value="1"/>
</dbReference>